<evidence type="ECO:0000256" key="4">
    <source>
        <dbReference type="ARBA" id="ARBA00023163"/>
    </source>
</evidence>
<dbReference type="PANTHER" id="PTHR16223">
    <property type="entry name" value="TRANSCRIPTION FACTOR BHLH83-RELATED"/>
    <property type="match status" value="1"/>
</dbReference>
<evidence type="ECO:0000313" key="8">
    <source>
        <dbReference type="EMBL" id="KAK6134946.1"/>
    </source>
</evidence>
<feature type="compositionally biased region" description="Polar residues" evidence="6">
    <location>
        <begin position="236"/>
        <end position="246"/>
    </location>
</feature>
<keyword evidence="5" id="KW-0539">Nucleus</keyword>
<evidence type="ECO:0000256" key="1">
    <source>
        <dbReference type="ARBA" id="ARBA00004123"/>
    </source>
</evidence>
<keyword evidence="3" id="KW-0238">DNA-binding</keyword>
<dbReference type="PROSITE" id="PS50888">
    <property type="entry name" value="BHLH"/>
    <property type="match status" value="1"/>
</dbReference>
<dbReference type="PANTHER" id="PTHR16223:SF46">
    <property type="entry name" value="TRANSCRIPTION FACTOR BHLH123"/>
    <property type="match status" value="1"/>
</dbReference>
<keyword evidence="4" id="KW-0804">Transcription</keyword>
<keyword evidence="9" id="KW-1185">Reference proteome</keyword>
<feature type="domain" description="BHLH" evidence="7">
    <location>
        <begin position="253"/>
        <end position="302"/>
    </location>
</feature>
<accession>A0ABR0VIK5</accession>
<dbReference type="InterPro" id="IPR011598">
    <property type="entry name" value="bHLH_dom"/>
</dbReference>
<sequence length="357" mass="39127">MADDQFQLGNGSWWDTSRNRTFESGTTTPASINTTLASFGWPAEMVDAKSSSGAAASGGDGILTNQMMELGLSSQGMDWNQALLRIYESRFQAGFSLDSNDSTITSRSLSSSFHVNSASGAYGLLLSENQPSYENQPINYAYSYGANTSELINPSWNKFPTTSFLRQSPPPKPLSGSSHLQFTNSTPFWNAISAPAPAAMTDARSSFFPGLQNQISSAPCFDDQKPKNTSEMRDLSTITKKNNTETSNKRPPNETPTPLPAFKVRKEKMGDRITALQQLVSPFGKTDTASVLSEAIEYIKFLHEQVNINCDKSKDPEGPRQDLRSRGLCLVPVSSTFPMTHETTVDFWTPTFGGTFR</sequence>
<proteinExistence type="predicted"/>
<protein>
    <recommendedName>
        <fullName evidence="7">BHLH domain-containing protein</fullName>
    </recommendedName>
</protein>
<dbReference type="Gene3D" id="4.10.280.10">
    <property type="entry name" value="Helix-loop-helix DNA-binding domain"/>
    <property type="match status" value="1"/>
</dbReference>
<comment type="subcellular location">
    <subcellularLocation>
        <location evidence="1">Nucleus</location>
    </subcellularLocation>
</comment>
<dbReference type="SMART" id="SM00353">
    <property type="entry name" value="HLH"/>
    <property type="match status" value="1"/>
</dbReference>
<comment type="caution">
    <text evidence="8">The sequence shown here is derived from an EMBL/GenBank/DDBJ whole genome shotgun (WGS) entry which is preliminary data.</text>
</comment>
<dbReference type="InterPro" id="IPR045843">
    <property type="entry name" value="IND-like"/>
</dbReference>
<gene>
    <name evidence="8" type="ORF">DH2020_031324</name>
</gene>
<dbReference type="InterPro" id="IPR045239">
    <property type="entry name" value="bHLH95_bHLH"/>
</dbReference>
<keyword evidence="2" id="KW-0805">Transcription regulation</keyword>
<feature type="region of interest" description="Disordered" evidence="6">
    <location>
        <begin position="218"/>
        <end position="260"/>
    </location>
</feature>
<dbReference type="InterPro" id="IPR036638">
    <property type="entry name" value="HLH_DNA-bd_sf"/>
</dbReference>
<dbReference type="SUPFAM" id="SSF47459">
    <property type="entry name" value="HLH, helix-loop-helix DNA-binding domain"/>
    <property type="match status" value="1"/>
</dbReference>
<dbReference type="Proteomes" id="UP001318860">
    <property type="component" value="Unassembled WGS sequence"/>
</dbReference>
<name>A0ABR0VIK5_REHGL</name>
<organism evidence="8 9">
    <name type="scientific">Rehmannia glutinosa</name>
    <name type="common">Chinese foxglove</name>
    <dbReference type="NCBI Taxonomy" id="99300"/>
    <lineage>
        <taxon>Eukaryota</taxon>
        <taxon>Viridiplantae</taxon>
        <taxon>Streptophyta</taxon>
        <taxon>Embryophyta</taxon>
        <taxon>Tracheophyta</taxon>
        <taxon>Spermatophyta</taxon>
        <taxon>Magnoliopsida</taxon>
        <taxon>eudicotyledons</taxon>
        <taxon>Gunneridae</taxon>
        <taxon>Pentapetalae</taxon>
        <taxon>asterids</taxon>
        <taxon>lamiids</taxon>
        <taxon>Lamiales</taxon>
        <taxon>Orobanchaceae</taxon>
        <taxon>Rehmannieae</taxon>
        <taxon>Rehmannia</taxon>
    </lineage>
</organism>
<evidence type="ECO:0000256" key="2">
    <source>
        <dbReference type="ARBA" id="ARBA00023015"/>
    </source>
</evidence>
<evidence type="ECO:0000256" key="6">
    <source>
        <dbReference type="SAM" id="MobiDB-lite"/>
    </source>
</evidence>
<evidence type="ECO:0000256" key="5">
    <source>
        <dbReference type="ARBA" id="ARBA00023242"/>
    </source>
</evidence>
<dbReference type="CDD" id="cd11393">
    <property type="entry name" value="bHLH_AtbHLH_like"/>
    <property type="match status" value="1"/>
</dbReference>
<evidence type="ECO:0000313" key="9">
    <source>
        <dbReference type="Proteomes" id="UP001318860"/>
    </source>
</evidence>
<feature type="compositionally biased region" description="Basic and acidic residues" evidence="6">
    <location>
        <begin position="222"/>
        <end position="234"/>
    </location>
</feature>
<evidence type="ECO:0000256" key="3">
    <source>
        <dbReference type="ARBA" id="ARBA00023125"/>
    </source>
</evidence>
<evidence type="ECO:0000259" key="7">
    <source>
        <dbReference type="PROSITE" id="PS50888"/>
    </source>
</evidence>
<reference evidence="8 9" key="1">
    <citation type="journal article" date="2021" name="Comput. Struct. Biotechnol. J.">
        <title>De novo genome assembly of the potent medicinal plant Rehmannia glutinosa using nanopore technology.</title>
        <authorList>
            <person name="Ma L."/>
            <person name="Dong C."/>
            <person name="Song C."/>
            <person name="Wang X."/>
            <person name="Zheng X."/>
            <person name="Niu Y."/>
            <person name="Chen S."/>
            <person name="Feng W."/>
        </authorList>
    </citation>
    <scope>NUCLEOTIDE SEQUENCE [LARGE SCALE GENOMIC DNA]</scope>
    <source>
        <strain evidence="8">DH-2019</strain>
    </source>
</reference>
<dbReference type="EMBL" id="JABTTQ020001125">
    <property type="protein sequence ID" value="KAK6134946.1"/>
    <property type="molecule type" value="Genomic_DNA"/>
</dbReference>